<organism evidence="2 3">
    <name type="scientific">Fusarium vanettenii (strain ATCC MYA-4622 / CBS 123669 / FGSC 9596 / NRRL 45880 / 77-13-4)</name>
    <name type="common">Fusarium solani subsp. pisi</name>
    <dbReference type="NCBI Taxonomy" id="660122"/>
    <lineage>
        <taxon>Eukaryota</taxon>
        <taxon>Fungi</taxon>
        <taxon>Dikarya</taxon>
        <taxon>Ascomycota</taxon>
        <taxon>Pezizomycotina</taxon>
        <taxon>Sordariomycetes</taxon>
        <taxon>Hypocreomycetidae</taxon>
        <taxon>Hypocreales</taxon>
        <taxon>Nectriaceae</taxon>
        <taxon>Fusarium</taxon>
        <taxon>Fusarium solani species complex</taxon>
        <taxon>Fusarium vanettenii</taxon>
    </lineage>
</organism>
<evidence type="ECO:0000313" key="2">
    <source>
        <dbReference type="EMBL" id="EEU43723.1"/>
    </source>
</evidence>
<gene>
    <name evidence="2" type="primary">SDG2106</name>
    <name evidence="2" type="ORF">NECHADRAFT_122710</name>
</gene>
<dbReference type="CDD" id="cd20071">
    <property type="entry name" value="SET_SMYD"/>
    <property type="match status" value="1"/>
</dbReference>
<dbReference type="eggNOG" id="KOG2084">
    <property type="taxonomic scope" value="Eukaryota"/>
</dbReference>
<sequence>MADAIFTGPDYIIRPIPGKGYGIVAARKIKTGERIFSEAPLLKLPRNVGSKEGLKVKIKAKLNSYPRIYRDAYRDLWNSYRGDSPEVGIALTNAYPLGPNASTTGIFLHAARLNHSCHPNAQDTWNEARLELTLHACCDIEEGEEITITLLSTRGCRKARQRVLKLNCGFTCLCCLCSLPPTKSKLSDERLEEIQRLNNQIKSPMVHLLEPLTTLHNVERNLRLMIKEGIADVSISRAYSDAFQVAISHGDQARAKIFADRALDSRIIVEGDDSEMVEKLRRLSLHPYTHPSHKITSKWKTSIEDAPIGFPDADLELWLWRQDQPRELQFADLRCTTNFPCFNDLPGEFDTSTDFFEAIDTFSCKPKKFWAFLGDILSVNDSDPTRLQLTAQDKNWKSITILLRTSEFGETFDRSTVKQGSSIVILFPVKDETVGKELGIVVDRLSDVKILPLQLDELLELSDKVRYYTSLVDKKRRCHGCRKESECRKMCKKCFFFQYCNEVRYTVYEKIGIEIC</sequence>
<feature type="non-terminal residue" evidence="2">
    <location>
        <position position="516"/>
    </location>
</feature>
<accession>C7YWV7</accession>
<dbReference type="OrthoDB" id="265717at2759"/>
<dbReference type="InterPro" id="IPR001214">
    <property type="entry name" value="SET_dom"/>
</dbReference>
<dbReference type="PANTHER" id="PTHR47332">
    <property type="entry name" value="SET DOMAIN-CONTAINING PROTEIN 5"/>
    <property type="match status" value="1"/>
</dbReference>
<dbReference type="Gene3D" id="2.170.270.10">
    <property type="entry name" value="SET domain"/>
    <property type="match status" value="1"/>
</dbReference>
<dbReference type="STRING" id="660122.C7YWV7"/>
<dbReference type="PANTHER" id="PTHR47332:SF4">
    <property type="entry name" value="SET DOMAIN-CONTAINING PROTEIN 5"/>
    <property type="match status" value="1"/>
</dbReference>
<dbReference type="RefSeq" id="XP_003049436.1">
    <property type="nucleotide sequence ID" value="XM_003049390.2"/>
</dbReference>
<dbReference type="InterPro" id="IPR046341">
    <property type="entry name" value="SET_dom_sf"/>
</dbReference>
<feature type="domain" description="SET" evidence="1">
    <location>
        <begin position="9"/>
        <end position="151"/>
    </location>
</feature>
<dbReference type="GeneID" id="9677082"/>
<dbReference type="InterPro" id="IPR053185">
    <property type="entry name" value="SET_domain_protein"/>
</dbReference>
<dbReference type="KEGG" id="nhe:NECHADRAFT_122710"/>
<reference evidence="2 3" key="1">
    <citation type="journal article" date="2009" name="PLoS Genet.">
        <title>The genome of Nectria haematococca: contribution of supernumerary chromosomes to gene expansion.</title>
        <authorList>
            <person name="Coleman J.J."/>
            <person name="Rounsley S.D."/>
            <person name="Rodriguez-Carres M."/>
            <person name="Kuo A."/>
            <person name="Wasmann C.C."/>
            <person name="Grimwood J."/>
            <person name="Schmutz J."/>
            <person name="Taga M."/>
            <person name="White G.J."/>
            <person name="Zhou S."/>
            <person name="Schwartz D.C."/>
            <person name="Freitag M."/>
            <person name="Ma L.J."/>
            <person name="Danchin E.G."/>
            <person name="Henrissat B."/>
            <person name="Coutinho P.M."/>
            <person name="Nelson D.R."/>
            <person name="Straney D."/>
            <person name="Napoli C.A."/>
            <person name="Barker B.M."/>
            <person name="Gribskov M."/>
            <person name="Rep M."/>
            <person name="Kroken S."/>
            <person name="Molnar I."/>
            <person name="Rensing C."/>
            <person name="Kennell J.C."/>
            <person name="Zamora J."/>
            <person name="Farman M.L."/>
            <person name="Selker E.U."/>
            <person name="Salamov A."/>
            <person name="Shapiro H."/>
            <person name="Pangilinan J."/>
            <person name="Lindquist E."/>
            <person name="Lamers C."/>
            <person name="Grigoriev I.V."/>
            <person name="Geiser D.M."/>
            <person name="Covert S.F."/>
            <person name="Temporini E."/>
            <person name="Vanetten H.D."/>
        </authorList>
    </citation>
    <scope>NUCLEOTIDE SEQUENCE [LARGE SCALE GENOMIC DNA]</scope>
    <source>
        <strain evidence="3">ATCC MYA-4622 / CBS 123669 / FGSC 9596 / NRRL 45880 / 77-13-4</strain>
    </source>
</reference>
<feature type="non-terminal residue" evidence="2">
    <location>
        <position position="1"/>
    </location>
</feature>
<dbReference type="InParanoid" id="C7YWV7"/>
<keyword evidence="3" id="KW-1185">Reference proteome</keyword>
<proteinExistence type="predicted"/>
<dbReference type="VEuPathDB" id="FungiDB:NECHADRAFT_122710"/>
<dbReference type="SUPFAM" id="SSF82199">
    <property type="entry name" value="SET domain"/>
    <property type="match status" value="1"/>
</dbReference>
<name>C7YWV7_FUSV7</name>
<dbReference type="Pfam" id="PF00856">
    <property type="entry name" value="SET"/>
    <property type="match status" value="1"/>
</dbReference>
<dbReference type="SMART" id="SM00317">
    <property type="entry name" value="SET"/>
    <property type="match status" value="1"/>
</dbReference>
<dbReference type="EMBL" id="GG698902">
    <property type="protein sequence ID" value="EEU43723.1"/>
    <property type="molecule type" value="Genomic_DNA"/>
</dbReference>
<dbReference type="PROSITE" id="PS50280">
    <property type="entry name" value="SET"/>
    <property type="match status" value="1"/>
</dbReference>
<evidence type="ECO:0000259" key="1">
    <source>
        <dbReference type="PROSITE" id="PS50280"/>
    </source>
</evidence>
<protein>
    <submittedName>
        <fullName evidence="2">SET domain protein</fullName>
    </submittedName>
</protein>
<dbReference type="AlphaFoldDB" id="C7YWV7"/>
<dbReference type="Proteomes" id="UP000005206">
    <property type="component" value="Chromosome 7"/>
</dbReference>
<evidence type="ECO:0000313" key="3">
    <source>
        <dbReference type="Proteomes" id="UP000005206"/>
    </source>
</evidence>